<evidence type="ECO:0000256" key="1">
    <source>
        <dbReference type="ARBA" id="ARBA00004651"/>
    </source>
</evidence>
<keyword evidence="4" id="KW-1003">Cell membrane</keyword>
<comment type="subcellular location">
    <subcellularLocation>
        <location evidence="1">Cell membrane</location>
        <topology evidence="1">Multi-pass membrane protein</topology>
    </subcellularLocation>
</comment>
<dbReference type="PANTHER" id="PTHR21716">
    <property type="entry name" value="TRANSMEMBRANE PROTEIN"/>
    <property type="match status" value="1"/>
</dbReference>
<comment type="caution">
    <text evidence="9">The sequence shown here is derived from an EMBL/GenBank/DDBJ whole genome shotgun (WGS) entry which is preliminary data.</text>
</comment>
<accession>A0A0G0IG11</accession>
<evidence type="ECO:0000256" key="5">
    <source>
        <dbReference type="ARBA" id="ARBA00022692"/>
    </source>
</evidence>
<dbReference type="GO" id="GO:0005886">
    <property type="term" value="C:plasma membrane"/>
    <property type="evidence" value="ECO:0007669"/>
    <property type="project" value="UniProtKB-SubCell"/>
</dbReference>
<feature type="transmembrane region" description="Helical" evidence="8">
    <location>
        <begin position="178"/>
        <end position="203"/>
    </location>
</feature>
<keyword evidence="6 8" id="KW-1133">Transmembrane helix</keyword>
<reference evidence="9 10" key="1">
    <citation type="journal article" date="2015" name="Nature">
        <title>rRNA introns, odd ribosomes, and small enigmatic genomes across a large radiation of phyla.</title>
        <authorList>
            <person name="Brown C.T."/>
            <person name="Hug L.A."/>
            <person name="Thomas B.C."/>
            <person name="Sharon I."/>
            <person name="Castelle C.J."/>
            <person name="Singh A."/>
            <person name="Wilkins M.J."/>
            <person name="Williams K.H."/>
            <person name="Banfield J.F."/>
        </authorList>
    </citation>
    <scope>NUCLEOTIDE SEQUENCE [LARGE SCALE GENOMIC DNA]</scope>
</reference>
<evidence type="ECO:0000313" key="10">
    <source>
        <dbReference type="Proteomes" id="UP000034044"/>
    </source>
</evidence>
<feature type="transmembrane region" description="Helical" evidence="8">
    <location>
        <begin position="209"/>
        <end position="235"/>
    </location>
</feature>
<feature type="transmembrane region" description="Helical" evidence="8">
    <location>
        <begin position="278"/>
        <end position="305"/>
    </location>
</feature>
<comment type="similarity">
    <text evidence="2">Belongs to the autoinducer-2 exporter (AI-2E) (TC 2.A.86) family.</text>
</comment>
<feature type="transmembrane region" description="Helical" evidence="8">
    <location>
        <begin position="120"/>
        <end position="146"/>
    </location>
</feature>
<feature type="transmembrane region" description="Helical" evidence="8">
    <location>
        <begin position="44"/>
        <end position="70"/>
    </location>
</feature>
<evidence type="ECO:0000256" key="6">
    <source>
        <dbReference type="ARBA" id="ARBA00022989"/>
    </source>
</evidence>
<evidence type="ECO:0000256" key="3">
    <source>
        <dbReference type="ARBA" id="ARBA00022448"/>
    </source>
</evidence>
<sequence length="330" mass="35709">MVFFAIAIYFLRDILIILFLAVVISSAVNAPISFLERKRIPRVLGALLISLTAIAVVALLLYTIVPAAIIELNEVLKSLGDLENFEISVLGKFISPEIMKNFETNIGSISDVLLSGGTSLINLISSVFGSIASVVAVFVLSFYLAASKEGVERFLKSTLPANQENYALKIYSKTKYRLGLWFQGQLILSLVITAFVFFGLLILGVKYSLVFGLLGGILELVPFVGPVIVGILATLVGISDSWTLGIATAIFFVIMQQIENHLLVPLVMKRAVGIHPVVAVISLLAGVQLAGFVGIILAIPSAVVIQEILEDWGVRKNQIGKLDFENADNF</sequence>
<dbReference type="Proteomes" id="UP000034044">
    <property type="component" value="Unassembled WGS sequence"/>
</dbReference>
<keyword evidence="5 8" id="KW-0812">Transmembrane</keyword>
<keyword evidence="7 8" id="KW-0472">Membrane</keyword>
<dbReference type="GO" id="GO:0055085">
    <property type="term" value="P:transmembrane transport"/>
    <property type="evidence" value="ECO:0007669"/>
    <property type="project" value="TreeGrafter"/>
</dbReference>
<feature type="transmembrane region" description="Helical" evidence="8">
    <location>
        <begin position="6"/>
        <end position="32"/>
    </location>
</feature>
<evidence type="ECO:0008006" key="11">
    <source>
        <dbReference type="Google" id="ProtNLM"/>
    </source>
</evidence>
<dbReference type="InterPro" id="IPR002549">
    <property type="entry name" value="AI-2E-like"/>
</dbReference>
<keyword evidence="3" id="KW-0813">Transport</keyword>
<dbReference type="Pfam" id="PF01594">
    <property type="entry name" value="AI-2E_transport"/>
    <property type="match status" value="1"/>
</dbReference>
<dbReference type="EMBL" id="LBSR01000004">
    <property type="protein sequence ID" value="KKQ23119.1"/>
    <property type="molecule type" value="Genomic_DNA"/>
</dbReference>
<dbReference type="PANTHER" id="PTHR21716:SF53">
    <property type="entry name" value="PERMEASE PERM-RELATED"/>
    <property type="match status" value="1"/>
</dbReference>
<evidence type="ECO:0000313" key="9">
    <source>
        <dbReference type="EMBL" id="KKQ23119.1"/>
    </source>
</evidence>
<evidence type="ECO:0000256" key="2">
    <source>
        <dbReference type="ARBA" id="ARBA00009773"/>
    </source>
</evidence>
<gene>
    <name evidence="9" type="ORF">US36_C0004G0020</name>
</gene>
<evidence type="ECO:0000256" key="4">
    <source>
        <dbReference type="ARBA" id="ARBA00022475"/>
    </source>
</evidence>
<evidence type="ECO:0000256" key="8">
    <source>
        <dbReference type="SAM" id="Phobius"/>
    </source>
</evidence>
<organism evidence="9 10">
    <name type="scientific">Candidatus Wolfebacteria bacterium GW2011_GWC1_37_10</name>
    <dbReference type="NCBI Taxonomy" id="1619010"/>
    <lineage>
        <taxon>Bacteria</taxon>
        <taxon>Candidatus Wolfeibacteriota</taxon>
    </lineage>
</organism>
<proteinExistence type="inferred from homology"/>
<name>A0A0G0IG11_9BACT</name>
<evidence type="ECO:0000256" key="7">
    <source>
        <dbReference type="ARBA" id="ARBA00023136"/>
    </source>
</evidence>
<dbReference type="AlphaFoldDB" id="A0A0G0IG11"/>
<protein>
    <recommendedName>
        <fullName evidence="11">Permease</fullName>
    </recommendedName>
</protein>
<feature type="transmembrane region" description="Helical" evidence="8">
    <location>
        <begin position="242"/>
        <end position="258"/>
    </location>
</feature>